<reference evidence="3 4" key="1">
    <citation type="journal article" date="2008" name="Nature">
        <title>The genome of the model beetle and pest Tribolium castaneum.</title>
        <authorList>
            <consortium name="Tribolium Genome Sequencing Consortium"/>
            <person name="Richards S."/>
            <person name="Gibbs R.A."/>
            <person name="Weinstock G.M."/>
            <person name="Brown S.J."/>
            <person name="Denell R."/>
            <person name="Beeman R.W."/>
            <person name="Gibbs R."/>
            <person name="Beeman R.W."/>
            <person name="Brown S.J."/>
            <person name="Bucher G."/>
            <person name="Friedrich M."/>
            <person name="Grimmelikhuijzen C.J."/>
            <person name="Klingler M."/>
            <person name="Lorenzen M."/>
            <person name="Richards S."/>
            <person name="Roth S."/>
            <person name="Schroder R."/>
            <person name="Tautz D."/>
            <person name="Zdobnov E.M."/>
            <person name="Muzny D."/>
            <person name="Gibbs R.A."/>
            <person name="Weinstock G.M."/>
            <person name="Attaway T."/>
            <person name="Bell S."/>
            <person name="Buhay C.J."/>
            <person name="Chandrabose M.N."/>
            <person name="Chavez D."/>
            <person name="Clerk-Blankenburg K.P."/>
            <person name="Cree A."/>
            <person name="Dao M."/>
            <person name="Davis C."/>
            <person name="Chacko J."/>
            <person name="Dinh H."/>
            <person name="Dugan-Rocha S."/>
            <person name="Fowler G."/>
            <person name="Garner T.T."/>
            <person name="Garnes J."/>
            <person name="Gnirke A."/>
            <person name="Hawes A."/>
            <person name="Hernandez J."/>
            <person name="Hines S."/>
            <person name="Holder M."/>
            <person name="Hume J."/>
            <person name="Jhangiani S.N."/>
            <person name="Joshi V."/>
            <person name="Khan Z.M."/>
            <person name="Jackson L."/>
            <person name="Kovar C."/>
            <person name="Kowis A."/>
            <person name="Lee S."/>
            <person name="Lewis L.R."/>
            <person name="Margolis J."/>
            <person name="Morgan M."/>
            <person name="Nazareth L.V."/>
            <person name="Nguyen N."/>
            <person name="Okwuonu G."/>
            <person name="Parker D."/>
            <person name="Richards S."/>
            <person name="Ruiz S.J."/>
            <person name="Santibanez J."/>
            <person name="Savard J."/>
            <person name="Scherer S.E."/>
            <person name="Schneider B."/>
            <person name="Sodergren E."/>
            <person name="Tautz D."/>
            <person name="Vattahil S."/>
            <person name="Villasana D."/>
            <person name="White C.S."/>
            <person name="Wright R."/>
            <person name="Park Y."/>
            <person name="Beeman R.W."/>
            <person name="Lord J."/>
            <person name="Oppert B."/>
            <person name="Lorenzen M."/>
            <person name="Brown S."/>
            <person name="Wang L."/>
            <person name="Savard J."/>
            <person name="Tautz D."/>
            <person name="Richards S."/>
            <person name="Weinstock G."/>
            <person name="Gibbs R.A."/>
            <person name="Liu Y."/>
            <person name="Worley K."/>
            <person name="Weinstock G."/>
            <person name="Elsik C.G."/>
            <person name="Reese J.T."/>
            <person name="Elhaik E."/>
            <person name="Landan G."/>
            <person name="Graur D."/>
            <person name="Arensburger P."/>
            <person name="Atkinson P."/>
            <person name="Beeman R.W."/>
            <person name="Beidler J."/>
            <person name="Brown S.J."/>
            <person name="Demuth J.P."/>
            <person name="Drury D.W."/>
            <person name="Du Y.Z."/>
            <person name="Fujiwara H."/>
            <person name="Lorenzen M."/>
            <person name="Maselli V."/>
            <person name="Osanai M."/>
            <person name="Park Y."/>
            <person name="Robertson H.M."/>
            <person name="Tu Z."/>
            <person name="Wang J.J."/>
            <person name="Wang S."/>
            <person name="Richards S."/>
            <person name="Song H."/>
            <person name="Zhang L."/>
            <person name="Sodergren E."/>
            <person name="Werner D."/>
            <person name="Stanke M."/>
            <person name="Morgenstern B."/>
            <person name="Solovyev V."/>
            <person name="Kosarev P."/>
            <person name="Brown G."/>
            <person name="Chen H.C."/>
            <person name="Ermolaeva O."/>
            <person name="Hlavina W."/>
            <person name="Kapustin Y."/>
            <person name="Kiryutin B."/>
            <person name="Kitts P."/>
            <person name="Maglott D."/>
            <person name="Pruitt K."/>
            <person name="Sapojnikov V."/>
            <person name="Souvorov A."/>
            <person name="Mackey A.J."/>
            <person name="Waterhouse R.M."/>
            <person name="Wyder S."/>
            <person name="Zdobnov E.M."/>
            <person name="Zdobnov E.M."/>
            <person name="Wyder S."/>
            <person name="Kriventseva E.V."/>
            <person name="Kadowaki T."/>
            <person name="Bork P."/>
            <person name="Aranda M."/>
            <person name="Bao R."/>
            <person name="Beermann A."/>
            <person name="Berns N."/>
            <person name="Bolognesi R."/>
            <person name="Bonneton F."/>
            <person name="Bopp D."/>
            <person name="Brown S.J."/>
            <person name="Bucher G."/>
            <person name="Butts T."/>
            <person name="Chaumot A."/>
            <person name="Denell R.E."/>
            <person name="Ferrier D.E."/>
            <person name="Friedrich M."/>
            <person name="Gordon C.M."/>
            <person name="Jindra M."/>
            <person name="Klingler M."/>
            <person name="Lan Q."/>
            <person name="Lattorff H.M."/>
            <person name="Laudet V."/>
            <person name="von Levetsow C."/>
            <person name="Liu Z."/>
            <person name="Lutz R."/>
            <person name="Lynch J.A."/>
            <person name="da Fonseca R.N."/>
            <person name="Posnien N."/>
            <person name="Reuter R."/>
            <person name="Roth S."/>
            <person name="Savard J."/>
            <person name="Schinko J.B."/>
            <person name="Schmitt C."/>
            <person name="Schoppmeier M."/>
            <person name="Schroder R."/>
            <person name="Shippy T.D."/>
            <person name="Simonnet F."/>
            <person name="Marques-Souza H."/>
            <person name="Tautz D."/>
            <person name="Tomoyasu Y."/>
            <person name="Trauner J."/>
            <person name="Van der Zee M."/>
            <person name="Vervoort M."/>
            <person name="Wittkopp N."/>
            <person name="Wimmer E.A."/>
            <person name="Yang X."/>
            <person name="Jones A.K."/>
            <person name="Sattelle D.B."/>
            <person name="Ebert P.R."/>
            <person name="Nelson D."/>
            <person name="Scott J.G."/>
            <person name="Beeman R.W."/>
            <person name="Muthukrishnan S."/>
            <person name="Kramer K.J."/>
            <person name="Arakane Y."/>
            <person name="Beeman R.W."/>
            <person name="Zhu Q."/>
            <person name="Hogenkamp D."/>
            <person name="Dixit R."/>
            <person name="Oppert B."/>
            <person name="Jiang H."/>
            <person name="Zou Z."/>
            <person name="Marshall J."/>
            <person name="Elpidina E."/>
            <person name="Vinokurov K."/>
            <person name="Oppert C."/>
            <person name="Zou Z."/>
            <person name="Evans J."/>
            <person name="Lu Z."/>
            <person name="Zhao P."/>
            <person name="Sumathipala N."/>
            <person name="Altincicek B."/>
            <person name="Vilcinskas A."/>
            <person name="Williams M."/>
            <person name="Hultmark D."/>
            <person name="Hetru C."/>
            <person name="Jiang H."/>
            <person name="Grimmelikhuijzen C.J."/>
            <person name="Hauser F."/>
            <person name="Cazzamali G."/>
            <person name="Williamson M."/>
            <person name="Park Y."/>
            <person name="Li B."/>
            <person name="Tanaka Y."/>
            <person name="Predel R."/>
            <person name="Neupert S."/>
            <person name="Schachtner J."/>
            <person name="Verleyen P."/>
            <person name="Raible F."/>
            <person name="Bork P."/>
            <person name="Friedrich M."/>
            <person name="Walden K.K."/>
            <person name="Robertson H.M."/>
            <person name="Angeli S."/>
            <person name="Foret S."/>
            <person name="Bucher G."/>
            <person name="Schuetz S."/>
            <person name="Maleszka R."/>
            <person name="Wimmer E.A."/>
            <person name="Beeman R.W."/>
            <person name="Lorenzen M."/>
            <person name="Tomoyasu Y."/>
            <person name="Miller S.C."/>
            <person name="Grossmann D."/>
            <person name="Bucher G."/>
        </authorList>
    </citation>
    <scope>NUCLEOTIDE SEQUENCE [LARGE SCALE GENOMIC DNA]</scope>
    <source>
        <strain evidence="3 4">Georgia GA2</strain>
    </source>
</reference>
<dbReference type="PROSITE" id="PS50158">
    <property type="entry name" value="ZF_CCHC"/>
    <property type="match status" value="1"/>
</dbReference>
<evidence type="ECO:0000313" key="3">
    <source>
        <dbReference type="EMBL" id="EFA12188.1"/>
    </source>
</evidence>
<dbReference type="SMART" id="SM00343">
    <property type="entry name" value="ZnF_C2HC"/>
    <property type="match status" value="2"/>
</dbReference>
<dbReference type="PhylomeDB" id="D7ELI4"/>
<evidence type="ECO:0000259" key="2">
    <source>
        <dbReference type="PROSITE" id="PS50158"/>
    </source>
</evidence>
<organism evidence="3 4">
    <name type="scientific">Tribolium castaneum</name>
    <name type="common">Red flour beetle</name>
    <dbReference type="NCBI Taxonomy" id="7070"/>
    <lineage>
        <taxon>Eukaryota</taxon>
        <taxon>Metazoa</taxon>
        <taxon>Ecdysozoa</taxon>
        <taxon>Arthropoda</taxon>
        <taxon>Hexapoda</taxon>
        <taxon>Insecta</taxon>
        <taxon>Pterygota</taxon>
        <taxon>Neoptera</taxon>
        <taxon>Endopterygota</taxon>
        <taxon>Coleoptera</taxon>
        <taxon>Polyphaga</taxon>
        <taxon>Cucujiformia</taxon>
        <taxon>Tenebrionidae</taxon>
        <taxon>Tenebrionidae incertae sedis</taxon>
        <taxon>Tribolium</taxon>
    </lineage>
</organism>
<dbReference type="OMA" id="FRENIYV"/>
<dbReference type="Pfam" id="PF00098">
    <property type="entry name" value="zf-CCHC"/>
    <property type="match status" value="1"/>
</dbReference>
<keyword evidence="1" id="KW-0862">Zinc</keyword>
<dbReference type="AlphaFoldDB" id="D7ELI4"/>
<dbReference type="GO" id="GO:0008270">
    <property type="term" value="F:zinc ion binding"/>
    <property type="evidence" value="ECO:0007669"/>
    <property type="project" value="UniProtKB-KW"/>
</dbReference>
<sequence>MTEPEDIIKLKNMETISVSGMPTNPSIPEDKALRCIVDEINRNFKVISEFICSSKDSLNKRVEASIAASGLHSNLNDISRLYTISVTNNRTSNNLEEKIKDTIVNTLCEMKTGIPTYAQIATSKSANVSQPNTRPHKTTQTFKVLVYPNNNARNIDTSEKTKIALTKTIKPKDLNFKVDKIIPIRNNGILIESPNKEIEQLVNSPLLENSNLNAKMPNKIFPKILIKDVANTIAQDTLSSCLKENVEEQITPPENWLIRLNKFGAPKNNSTSWIAEIHPIVWKLLINKGKLYCEETWTSYRIENFLRLVKCFNCQRHGHIAKNCQSENCCGYCSNNEHSSKDCPNKTTTEAHRCINCIRAKFRETSHHTDKSDCPIYKSKLEQYINSIDYGD</sequence>
<gene>
    <name evidence="3" type="primary">GLEAN_04341</name>
    <name evidence="3" type="ORF">TcasGA2_TC004341</name>
</gene>
<dbReference type="eggNOG" id="ENOG502TDH5">
    <property type="taxonomic scope" value="Eukaryota"/>
</dbReference>
<dbReference type="Gene3D" id="4.10.60.10">
    <property type="entry name" value="Zinc finger, CCHC-type"/>
    <property type="match status" value="1"/>
</dbReference>
<dbReference type="InParanoid" id="D7ELI4"/>
<keyword evidence="1" id="KW-0479">Metal-binding</keyword>
<evidence type="ECO:0000256" key="1">
    <source>
        <dbReference type="PROSITE-ProRule" id="PRU00047"/>
    </source>
</evidence>
<dbReference type="SUPFAM" id="SSF57756">
    <property type="entry name" value="Retrovirus zinc finger-like domains"/>
    <property type="match status" value="1"/>
</dbReference>
<reference evidence="3 4" key="2">
    <citation type="journal article" date="2010" name="Nucleic Acids Res.">
        <title>BeetleBase in 2010: revisions to provide comprehensive genomic information for Tribolium castaneum.</title>
        <authorList>
            <person name="Kim H.S."/>
            <person name="Murphy T."/>
            <person name="Xia J."/>
            <person name="Caragea D."/>
            <person name="Park Y."/>
            <person name="Beeman R.W."/>
            <person name="Lorenzen M.D."/>
            <person name="Butcher S."/>
            <person name="Manak J.R."/>
            <person name="Brown S.J."/>
        </authorList>
    </citation>
    <scope>NUCLEOTIDE SEQUENCE [LARGE SCALE GENOMIC DNA]</scope>
    <source>
        <strain evidence="3 4">Georgia GA2</strain>
    </source>
</reference>
<dbReference type="InterPro" id="IPR001878">
    <property type="entry name" value="Znf_CCHC"/>
</dbReference>
<feature type="domain" description="CCHC-type" evidence="2">
    <location>
        <begin position="310"/>
        <end position="326"/>
    </location>
</feature>
<dbReference type="InterPro" id="IPR036875">
    <property type="entry name" value="Znf_CCHC_sf"/>
</dbReference>
<proteinExistence type="predicted"/>
<name>D7ELI4_TRICA</name>
<dbReference type="Proteomes" id="UP000007266">
    <property type="component" value="Unassembled WGS sequence"/>
</dbReference>
<dbReference type="HOGENOM" id="CLU_714426_0_0_1"/>
<dbReference type="GO" id="GO:0003676">
    <property type="term" value="F:nucleic acid binding"/>
    <property type="evidence" value="ECO:0007669"/>
    <property type="project" value="InterPro"/>
</dbReference>
<accession>D7ELI4</accession>
<dbReference type="EMBL" id="KQ972959">
    <property type="protein sequence ID" value="EFA12188.1"/>
    <property type="molecule type" value="Genomic_DNA"/>
</dbReference>
<keyword evidence="4" id="KW-1185">Reference proteome</keyword>
<keyword evidence="1" id="KW-0863">Zinc-finger</keyword>
<protein>
    <recommendedName>
        <fullName evidence="2">CCHC-type domain-containing protein</fullName>
    </recommendedName>
</protein>
<evidence type="ECO:0000313" key="4">
    <source>
        <dbReference type="Proteomes" id="UP000007266"/>
    </source>
</evidence>